<gene>
    <name evidence="1" type="ORF">ADUPG1_005748</name>
</gene>
<feature type="non-terminal residue" evidence="1">
    <location>
        <position position="1"/>
    </location>
</feature>
<keyword evidence="2" id="KW-1185">Reference proteome</keyword>
<sequence>DPVSRMAIGVLETCGVNWSWTRALGLWNNLLSLVQRNVCSSRDHEIGSSSDLELGRDRNEMAQVVLGQSVSWSDTGQSLAYQDDLQANTVANAGGASDRL</sequence>
<evidence type="ECO:0000313" key="2">
    <source>
        <dbReference type="Proteomes" id="UP001057375"/>
    </source>
</evidence>
<evidence type="ECO:0000313" key="1">
    <source>
        <dbReference type="EMBL" id="GKT31089.1"/>
    </source>
</evidence>
<reference evidence="1" key="1">
    <citation type="submission" date="2022-03" db="EMBL/GenBank/DDBJ databases">
        <title>Draft genome sequence of Aduncisulcus paluster, a free-living microaerophilic Fornicata.</title>
        <authorList>
            <person name="Yuyama I."/>
            <person name="Kume K."/>
            <person name="Tamura T."/>
            <person name="Inagaki Y."/>
            <person name="Hashimoto T."/>
        </authorList>
    </citation>
    <scope>NUCLEOTIDE SEQUENCE</scope>
    <source>
        <strain evidence="1">NY0171</strain>
    </source>
</reference>
<dbReference type="EMBL" id="BQXS01009320">
    <property type="protein sequence ID" value="GKT31089.1"/>
    <property type="molecule type" value="Genomic_DNA"/>
</dbReference>
<comment type="caution">
    <text evidence="1">The sequence shown here is derived from an EMBL/GenBank/DDBJ whole genome shotgun (WGS) entry which is preliminary data.</text>
</comment>
<name>A0ABQ5KI17_9EUKA</name>
<accession>A0ABQ5KI17</accession>
<protein>
    <submittedName>
        <fullName evidence="1">Uncharacterized protein</fullName>
    </submittedName>
</protein>
<organism evidence="1 2">
    <name type="scientific">Aduncisulcus paluster</name>
    <dbReference type="NCBI Taxonomy" id="2918883"/>
    <lineage>
        <taxon>Eukaryota</taxon>
        <taxon>Metamonada</taxon>
        <taxon>Carpediemonas-like organisms</taxon>
        <taxon>Aduncisulcus</taxon>
    </lineage>
</organism>
<dbReference type="Proteomes" id="UP001057375">
    <property type="component" value="Unassembled WGS sequence"/>
</dbReference>
<proteinExistence type="predicted"/>